<feature type="domain" description="Chitin-binding type-2" evidence="3">
    <location>
        <begin position="123"/>
        <end position="181"/>
    </location>
</feature>
<dbReference type="InterPro" id="IPR036508">
    <property type="entry name" value="Chitin-bd_dom_sf"/>
</dbReference>
<sequence length="306" mass="36566">MSYIYRTIVAFCVTFAIIEAAQQPSQFRPPVRDDSSSELEDDLSVEAATPNQYRIKARTNSNQYEYSDEEEGPAYTRHEVKQQQHSISQNNKRQNLRKQQYEEELADEEDKPDRLQELLQHSSFHCNDRVTGYYADDTVGCEVFHYCQDNTKHSWVCPEGFTFHQVHLICMPPSAENICDQSSKYHVVNEYLYKPLNMEEHQRKPNVTLRYSERYYPENIYYDDRRDYAEDREQAREQARIQNPSPQRKQPVHQHVSTPAPYRQPQYQQNHNAFRSPEDINISLQQRRPTVQQNRYEEEEDYSYEK</sequence>
<name>A0A336LL15_CULSO</name>
<gene>
    <name evidence="4" type="primary">CSON010193</name>
</gene>
<dbReference type="GO" id="GO:0008061">
    <property type="term" value="F:chitin binding"/>
    <property type="evidence" value="ECO:0007669"/>
    <property type="project" value="InterPro"/>
</dbReference>
<feature type="compositionally biased region" description="Polar residues" evidence="1">
    <location>
        <begin position="282"/>
        <end position="294"/>
    </location>
</feature>
<dbReference type="InterPro" id="IPR052976">
    <property type="entry name" value="Scoloptoxin-like"/>
</dbReference>
<accession>A0A336LL15</accession>
<reference evidence="4" key="1">
    <citation type="submission" date="2018-07" db="EMBL/GenBank/DDBJ databases">
        <authorList>
            <person name="Quirk P.G."/>
            <person name="Krulwich T.A."/>
        </authorList>
    </citation>
    <scope>NUCLEOTIDE SEQUENCE</scope>
</reference>
<dbReference type="EMBL" id="UFQT01000040">
    <property type="protein sequence ID" value="SSX18660.1"/>
    <property type="molecule type" value="Genomic_DNA"/>
</dbReference>
<evidence type="ECO:0000256" key="2">
    <source>
        <dbReference type="SAM" id="SignalP"/>
    </source>
</evidence>
<dbReference type="AlphaFoldDB" id="A0A336LL15"/>
<feature type="region of interest" description="Disordered" evidence="1">
    <location>
        <begin position="24"/>
        <end position="112"/>
    </location>
</feature>
<dbReference type="Pfam" id="PF01607">
    <property type="entry name" value="CBM_14"/>
    <property type="match status" value="1"/>
</dbReference>
<dbReference type="VEuPathDB" id="VectorBase:CSON010193"/>
<dbReference type="GO" id="GO:0005576">
    <property type="term" value="C:extracellular region"/>
    <property type="evidence" value="ECO:0007669"/>
    <property type="project" value="InterPro"/>
</dbReference>
<protein>
    <submittedName>
        <fullName evidence="4">CSON010193 protein</fullName>
    </submittedName>
</protein>
<feature type="compositionally biased region" description="Basic and acidic residues" evidence="1">
    <location>
        <begin position="230"/>
        <end position="239"/>
    </location>
</feature>
<feature type="chain" id="PRO_5016239732" evidence="2">
    <location>
        <begin position="21"/>
        <end position="306"/>
    </location>
</feature>
<dbReference type="PROSITE" id="PS50940">
    <property type="entry name" value="CHIT_BIND_II"/>
    <property type="match status" value="1"/>
</dbReference>
<evidence type="ECO:0000259" key="3">
    <source>
        <dbReference type="PROSITE" id="PS50940"/>
    </source>
</evidence>
<dbReference type="InterPro" id="IPR002557">
    <property type="entry name" value="Chitin-bd_dom"/>
</dbReference>
<dbReference type="PANTHER" id="PTHR22933:SF31">
    <property type="entry name" value="FI18007P1"/>
    <property type="match status" value="1"/>
</dbReference>
<organism evidence="4">
    <name type="scientific">Culicoides sonorensis</name>
    <name type="common">Biting midge</name>
    <dbReference type="NCBI Taxonomy" id="179676"/>
    <lineage>
        <taxon>Eukaryota</taxon>
        <taxon>Metazoa</taxon>
        <taxon>Ecdysozoa</taxon>
        <taxon>Arthropoda</taxon>
        <taxon>Hexapoda</taxon>
        <taxon>Insecta</taxon>
        <taxon>Pterygota</taxon>
        <taxon>Neoptera</taxon>
        <taxon>Endopterygota</taxon>
        <taxon>Diptera</taxon>
        <taxon>Nematocera</taxon>
        <taxon>Chironomoidea</taxon>
        <taxon>Ceratopogonidae</taxon>
        <taxon>Ceratopogoninae</taxon>
        <taxon>Culicoides</taxon>
        <taxon>Monoculicoides</taxon>
    </lineage>
</organism>
<evidence type="ECO:0000256" key="1">
    <source>
        <dbReference type="SAM" id="MobiDB-lite"/>
    </source>
</evidence>
<feature type="compositionally biased region" description="Acidic residues" evidence="1">
    <location>
        <begin position="297"/>
        <end position="306"/>
    </location>
</feature>
<dbReference type="PANTHER" id="PTHR22933">
    <property type="entry name" value="FI18007P1-RELATED"/>
    <property type="match status" value="1"/>
</dbReference>
<evidence type="ECO:0000313" key="4">
    <source>
        <dbReference type="EMBL" id="SSX18660.1"/>
    </source>
</evidence>
<feature type="region of interest" description="Disordered" evidence="1">
    <location>
        <begin position="230"/>
        <end position="306"/>
    </location>
</feature>
<dbReference type="SUPFAM" id="SSF57625">
    <property type="entry name" value="Invertebrate chitin-binding proteins"/>
    <property type="match status" value="1"/>
</dbReference>
<keyword evidence="2" id="KW-0732">Signal</keyword>
<proteinExistence type="predicted"/>
<dbReference type="OMA" id="PINMEEH"/>
<feature type="signal peptide" evidence="2">
    <location>
        <begin position="1"/>
        <end position="20"/>
    </location>
</feature>